<evidence type="ECO:0000256" key="1">
    <source>
        <dbReference type="SAM" id="MobiDB-lite"/>
    </source>
</evidence>
<gene>
    <name evidence="2" type="ORF">g.35588</name>
</gene>
<dbReference type="InterPro" id="IPR027417">
    <property type="entry name" value="P-loop_NTPase"/>
</dbReference>
<dbReference type="CDD" id="cd23767">
    <property type="entry name" value="IQCD"/>
    <property type="match status" value="2"/>
</dbReference>
<name>A0A1B6LJH0_9HEMI</name>
<proteinExistence type="predicted"/>
<reference evidence="2" key="1">
    <citation type="submission" date="2015-11" db="EMBL/GenBank/DDBJ databases">
        <title>De novo transcriptome assembly of four potential Pierce s Disease insect vectors from Arizona vineyards.</title>
        <authorList>
            <person name="Tassone E.E."/>
        </authorList>
    </citation>
    <scope>NUCLEOTIDE SEQUENCE</scope>
</reference>
<dbReference type="Gene3D" id="1.20.5.190">
    <property type="match status" value="2"/>
</dbReference>
<protein>
    <recommendedName>
        <fullName evidence="3">Neuromodulin</fullName>
    </recommendedName>
</protein>
<dbReference type="InterPro" id="IPR000048">
    <property type="entry name" value="IQ_motif_EF-hand-BS"/>
</dbReference>
<dbReference type="AlphaFoldDB" id="A0A1B6LJH0"/>
<feature type="region of interest" description="Disordered" evidence="1">
    <location>
        <begin position="124"/>
        <end position="150"/>
    </location>
</feature>
<dbReference type="PANTHER" id="PTHR10699:SF11">
    <property type="entry name" value="IGLOO, ISOFORM A"/>
    <property type="match status" value="1"/>
</dbReference>
<accession>A0A1B6LJH0</accession>
<dbReference type="EMBL" id="GEBQ01016125">
    <property type="protein sequence ID" value="JAT23852.1"/>
    <property type="molecule type" value="Transcribed_RNA"/>
</dbReference>
<dbReference type="SMART" id="SM00015">
    <property type="entry name" value="IQ"/>
    <property type="match status" value="3"/>
</dbReference>
<organism evidence="2">
    <name type="scientific">Graphocephala atropunctata</name>
    <dbReference type="NCBI Taxonomy" id="36148"/>
    <lineage>
        <taxon>Eukaryota</taxon>
        <taxon>Metazoa</taxon>
        <taxon>Ecdysozoa</taxon>
        <taxon>Arthropoda</taxon>
        <taxon>Hexapoda</taxon>
        <taxon>Insecta</taxon>
        <taxon>Pterygota</taxon>
        <taxon>Neoptera</taxon>
        <taxon>Paraneoptera</taxon>
        <taxon>Hemiptera</taxon>
        <taxon>Auchenorrhyncha</taxon>
        <taxon>Membracoidea</taxon>
        <taxon>Cicadellidae</taxon>
        <taxon>Cicadellinae</taxon>
        <taxon>Cicadellini</taxon>
        <taxon>Graphocephala</taxon>
    </lineage>
</organism>
<feature type="non-terminal residue" evidence="2">
    <location>
        <position position="1"/>
    </location>
</feature>
<dbReference type="PANTHER" id="PTHR10699">
    <property type="entry name" value="NEUROMODULIN"/>
    <property type="match status" value="1"/>
</dbReference>
<dbReference type="Pfam" id="PF00612">
    <property type="entry name" value="IQ"/>
    <property type="match status" value="3"/>
</dbReference>
<dbReference type="PROSITE" id="PS50096">
    <property type="entry name" value="IQ"/>
    <property type="match status" value="3"/>
</dbReference>
<evidence type="ECO:0008006" key="3">
    <source>
        <dbReference type="Google" id="ProtNLM"/>
    </source>
</evidence>
<dbReference type="GO" id="GO:0005516">
    <property type="term" value="F:calmodulin binding"/>
    <property type="evidence" value="ECO:0007669"/>
    <property type="project" value="TreeGrafter"/>
</dbReference>
<evidence type="ECO:0000313" key="2">
    <source>
        <dbReference type="EMBL" id="JAT23852.1"/>
    </source>
</evidence>
<sequence length="150" mass="16703">AGVVTQSCAWTATAAVDIDPNDPEAQKAATKIQAVFRGHKTRREMKTDQTEGDEVQDFEAEFSADDKELCHAATKIQASFRGHKVRKQAEEEKLSTQMEKAKVDEEEELDIDLTDPELNKAATKIQASFRGHKVRKETDEPSDEAGKNTQ</sequence>
<dbReference type="SUPFAM" id="SSF52540">
    <property type="entry name" value="P-loop containing nucleoside triphosphate hydrolases"/>
    <property type="match status" value="1"/>
</dbReference>